<comment type="caution">
    <text evidence="10">The sequence shown here is derived from an EMBL/GenBank/DDBJ whole genome shotgun (WGS) entry which is preliminary data.</text>
</comment>
<keyword evidence="5" id="KW-0460">Magnesium</keyword>
<dbReference type="Proteomes" id="UP000681720">
    <property type="component" value="Unassembled WGS sequence"/>
</dbReference>
<evidence type="ECO:0000256" key="4">
    <source>
        <dbReference type="ARBA" id="ARBA00022840"/>
    </source>
</evidence>
<keyword evidence="7" id="KW-1133">Transmembrane helix</keyword>
<feature type="non-terminal residue" evidence="10">
    <location>
        <position position="56"/>
    </location>
</feature>
<dbReference type="GO" id="GO:0051480">
    <property type="term" value="P:regulation of cytosolic calcium ion concentration"/>
    <property type="evidence" value="ECO:0007669"/>
    <property type="project" value="TreeGrafter"/>
</dbReference>
<evidence type="ECO:0000256" key="5">
    <source>
        <dbReference type="ARBA" id="ARBA00022842"/>
    </source>
</evidence>
<dbReference type="GO" id="GO:0012505">
    <property type="term" value="C:endomembrane system"/>
    <property type="evidence" value="ECO:0007669"/>
    <property type="project" value="UniProtKB-SubCell"/>
</dbReference>
<dbReference type="AlphaFoldDB" id="A0A8S3AE38"/>
<dbReference type="GO" id="GO:0005388">
    <property type="term" value="F:P-type calcium transporter activity"/>
    <property type="evidence" value="ECO:0007669"/>
    <property type="project" value="TreeGrafter"/>
</dbReference>
<dbReference type="FunFam" id="3.40.50.1000:FF:000001">
    <property type="entry name" value="Phospholipid-transporting ATPase IC"/>
    <property type="match status" value="1"/>
</dbReference>
<dbReference type="EMBL" id="CAJOBH010112940">
    <property type="protein sequence ID" value="CAF4670916.1"/>
    <property type="molecule type" value="Genomic_DNA"/>
</dbReference>
<comment type="subcellular location">
    <subcellularLocation>
        <location evidence="1">Endomembrane system</location>
        <topology evidence="1">Multi-pass membrane protein</topology>
    </subcellularLocation>
</comment>
<evidence type="ECO:0000313" key="11">
    <source>
        <dbReference type="Proteomes" id="UP000681720"/>
    </source>
</evidence>
<dbReference type="PANTHER" id="PTHR24093">
    <property type="entry name" value="CATION TRANSPORTING ATPASE"/>
    <property type="match status" value="1"/>
</dbReference>
<dbReference type="InterPro" id="IPR023299">
    <property type="entry name" value="ATPase_P-typ_cyto_dom_N"/>
</dbReference>
<evidence type="ECO:0000256" key="7">
    <source>
        <dbReference type="ARBA" id="ARBA00022989"/>
    </source>
</evidence>
<keyword evidence="2" id="KW-0812">Transmembrane</keyword>
<dbReference type="InterPro" id="IPR023214">
    <property type="entry name" value="HAD_sf"/>
</dbReference>
<evidence type="ECO:0000256" key="2">
    <source>
        <dbReference type="ARBA" id="ARBA00022692"/>
    </source>
</evidence>
<dbReference type="Proteomes" id="UP000681967">
    <property type="component" value="Unassembled WGS sequence"/>
</dbReference>
<organism evidence="10 11">
    <name type="scientific">Rotaria magnacalcarata</name>
    <dbReference type="NCBI Taxonomy" id="392030"/>
    <lineage>
        <taxon>Eukaryota</taxon>
        <taxon>Metazoa</taxon>
        <taxon>Spiralia</taxon>
        <taxon>Gnathifera</taxon>
        <taxon>Rotifera</taxon>
        <taxon>Eurotatoria</taxon>
        <taxon>Bdelloidea</taxon>
        <taxon>Philodinida</taxon>
        <taxon>Philodinidae</taxon>
        <taxon>Rotaria</taxon>
    </lineage>
</organism>
<dbReference type="GO" id="GO:0005524">
    <property type="term" value="F:ATP binding"/>
    <property type="evidence" value="ECO:0007669"/>
    <property type="project" value="UniProtKB-KW"/>
</dbReference>
<evidence type="ECO:0000256" key="3">
    <source>
        <dbReference type="ARBA" id="ARBA00022741"/>
    </source>
</evidence>
<dbReference type="SUPFAM" id="SSF56784">
    <property type="entry name" value="HAD-like"/>
    <property type="match status" value="1"/>
</dbReference>
<dbReference type="Gene3D" id="1.20.1110.10">
    <property type="entry name" value="Calcium-transporting ATPase, transmembrane domain"/>
    <property type="match status" value="1"/>
</dbReference>
<keyword evidence="8" id="KW-0472">Membrane</keyword>
<evidence type="ECO:0000256" key="1">
    <source>
        <dbReference type="ARBA" id="ARBA00004127"/>
    </source>
</evidence>
<sequence length="56" mass="6337">MMLDNNLVRHLDACETMGNATAICSDKTGTLTTNRMTVVQVYVSEKHWKNVENPVR</sequence>
<dbReference type="InterPro" id="IPR018303">
    <property type="entry name" value="ATPase_P-typ_P_site"/>
</dbReference>
<dbReference type="InterPro" id="IPR036412">
    <property type="entry name" value="HAD-like_sf"/>
</dbReference>
<keyword evidence="3" id="KW-0547">Nucleotide-binding</keyword>
<name>A0A8S3AE38_9BILA</name>
<gene>
    <name evidence="9" type="ORF">BYL167_LOCUS42964</name>
    <name evidence="10" type="ORF">GIL414_LOCUS43006</name>
</gene>
<proteinExistence type="predicted"/>
<evidence type="ECO:0000313" key="9">
    <source>
        <dbReference type="EMBL" id="CAF4670916.1"/>
    </source>
</evidence>
<reference evidence="10" key="1">
    <citation type="submission" date="2021-02" db="EMBL/GenBank/DDBJ databases">
        <authorList>
            <person name="Nowell W R."/>
        </authorList>
    </citation>
    <scope>NUCLEOTIDE SEQUENCE</scope>
</reference>
<dbReference type="PANTHER" id="PTHR24093:SF369">
    <property type="entry name" value="CALCIUM-TRANSPORTING ATPASE"/>
    <property type="match status" value="1"/>
</dbReference>
<evidence type="ECO:0000256" key="8">
    <source>
        <dbReference type="ARBA" id="ARBA00023136"/>
    </source>
</evidence>
<dbReference type="PROSITE" id="PS00154">
    <property type="entry name" value="ATPASE_E1_E2"/>
    <property type="match status" value="1"/>
</dbReference>
<evidence type="ECO:0000256" key="6">
    <source>
        <dbReference type="ARBA" id="ARBA00022967"/>
    </source>
</evidence>
<keyword evidence="4" id="KW-0067">ATP-binding</keyword>
<keyword evidence="6" id="KW-1278">Translocase</keyword>
<dbReference type="GO" id="GO:0005886">
    <property type="term" value="C:plasma membrane"/>
    <property type="evidence" value="ECO:0007669"/>
    <property type="project" value="TreeGrafter"/>
</dbReference>
<evidence type="ECO:0000313" key="10">
    <source>
        <dbReference type="EMBL" id="CAF4699676.1"/>
    </source>
</evidence>
<protein>
    <submittedName>
        <fullName evidence="10">Uncharacterized protein</fullName>
    </submittedName>
</protein>
<dbReference type="EMBL" id="CAJOBJ010125994">
    <property type="protein sequence ID" value="CAF4699676.1"/>
    <property type="molecule type" value="Genomic_DNA"/>
</dbReference>
<accession>A0A8S3AE38</accession>
<dbReference type="Gene3D" id="3.40.1110.10">
    <property type="entry name" value="Calcium-transporting ATPase, cytoplasmic domain N"/>
    <property type="match status" value="1"/>
</dbReference>
<dbReference type="Gene3D" id="3.40.50.1000">
    <property type="entry name" value="HAD superfamily/HAD-like"/>
    <property type="match status" value="1"/>
</dbReference>